<keyword evidence="2" id="KW-1185">Reference proteome</keyword>
<organism evidence="1 2">
    <name type="scientific">Vibrio marisflavi CECT 7928</name>
    <dbReference type="NCBI Taxonomy" id="634439"/>
    <lineage>
        <taxon>Bacteria</taxon>
        <taxon>Pseudomonadati</taxon>
        <taxon>Pseudomonadota</taxon>
        <taxon>Gammaproteobacteria</taxon>
        <taxon>Vibrionales</taxon>
        <taxon>Vibrionaceae</taxon>
        <taxon>Vibrio</taxon>
    </lineage>
</organism>
<name>A0ABN8E185_9VIBR</name>
<comment type="caution">
    <text evidence="1">The sequence shown here is derived from an EMBL/GenBank/DDBJ whole genome shotgun (WGS) entry which is preliminary data.</text>
</comment>
<accession>A0ABN8E185</accession>
<sequence>MSKKVKIPDEHVAIHRALHRLLDLAKSYDIPMAGSLSFPGNLIHFDNQVPSVVGKFNNVRKLVGNKGALSPFLVEASTVDTILEVHLPKQRIDK</sequence>
<evidence type="ECO:0000313" key="2">
    <source>
        <dbReference type="Proteomes" id="UP000838748"/>
    </source>
</evidence>
<dbReference type="RefSeq" id="WP_237359512.1">
    <property type="nucleotide sequence ID" value="NZ_CAKLDM010000001.1"/>
</dbReference>
<dbReference type="Proteomes" id="UP000838748">
    <property type="component" value="Unassembled WGS sequence"/>
</dbReference>
<protein>
    <submittedName>
        <fullName evidence="1">Uncharacterized protein</fullName>
    </submittedName>
</protein>
<reference evidence="1" key="1">
    <citation type="submission" date="2021-11" db="EMBL/GenBank/DDBJ databases">
        <authorList>
            <person name="Rodrigo-Torres L."/>
            <person name="Arahal R. D."/>
            <person name="Lucena T."/>
        </authorList>
    </citation>
    <scope>NUCLEOTIDE SEQUENCE</scope>
    <source>
        <strain evidence="1">CECT 7928</strain>
    </source>
</reference>
<proteinExistence type="predicted"/>
<evidence type="ECO:0000313" key="1">
    <source>
        <dbReference type="EMBL" id="CAH0535999.1"/>
    </source>
</evidence>
<dbReference type="EMBL" id="CAKLDM010000001">
    <property type="protein sequence ID" value="CAH0535999.1"/>
    <property type="molecule type" value="Genomic_DNA"/>
</dbReference>
<gene>
    <name evidence="1" type="ORF">VMF7928_00094</name>
</gene>